<dbReference type="EMBL" id="UINC01040149">
    <property type="protein sequence ID" value="SVB39615.1"/>
    <property type="molecule type" value="Genomic_DNA"/>
</dbReference>
<evidence type="ECO:0000313" key="1">
    <source>
        <dbReference type="EMBL" id="SVB39615.1"/>
    </source>
</evidence>
<gene>
    <name evidence="1" type="ORF">METZ01_LOCUS192469</name>
</gene>
<accession>A0A382DN24</accession>
<protein>
    <submittedName>
        <fullName evidence="1">Uncharacterized protein</fullName>
    </submittedName>
</protein>
<proteinExistence type="predicted"/>
<reference evidence="1" key="1">
    <citation type="submission" date="2018-05" db="EMBL/GenBank/DDBJ databases">
        <authorList>
            <person name="Lanie J.A."/>
            <person name="Ng W.-L."/>
            <person name="Kazmierczak K.M."/>
            <person name="Andrzejewski T.M."/>
            <person name="Davidsen T.M."/>
            <person name="Wayne K.J."/>
            <person name="Tettelin H."/>
            <person name="Glass J.I."/>
            <person name="Rusch D."/>
            <person name="Podicherti R."/>
            <person name="Tsui H.-C.T."/>
            <person name="Winkler M.E."/>
        </authorList>
    </citation>
    <scope>NUCLEOTIDE SEQUENCE</scope>
</reference>
<name>A0A382DN24_9ZZZZ</name>
<dbReference type="AlphaFoldDB" id="A0A382DN24"/>
<sequence>MILNINIDIFGSLVRSWNAMEECGADS</sequence>
<organism evidence="1">
    <name type="scientific">marine metagenome</name>
    <dbReference type="NCBI Taxonomy" id="408172"/>
    <lineage>
        <taxon>unclassified sequences</taxon>
        <taxon>metagenomes</taxon>
        <taxon>ecological metagenomes</taxon>
    </lineage>
</organism>